<dbReference type="FunFam" id="3.30.70.360:FF:000001">
    <property type="entry name" value="N-acetyldiaminopimelate deacetylase"/>
    <property type="match status" value="1"/>
</dbReference>
<feature type="binding site" evidence="2">
    <location>
        <position position="372"/>
    </location>
    <ligand>
        <name>Mn(2+)</name>
        <dbReference type="ChEBI" id="CHEBI:29035"/>
        <label>2</label>
    </ligand>
</feature>
<protein>
    <submittedName>
        <fullName evidence="4">Hippurate hydrolase</fullName>
    </submittedName>
</protein>
<feature type="binding site" evidence="2">
    <location>
        <position position="148"/>
    </location>
    <ligand>
        <name>Mn(2+)</name>
        <dbReference type="ChEBI" id="CHEBI:29035"/>
        <label>2</label>
    </ligand>
</feature>
<dbReference type="Proteomes" id="UP000252582">
    <property type="component" value="Unassembled WGS sequence"/>
</dbReference>
<keyword evidence="2" id="KW-0464">Manganese</keyword>
<feature type="binding site" evidence="2">
    <location>
        <position position="115"/>
    </location>
    <ligand>
        <name>Mn(2+)</name>
        <dbReference type="ChEBI" id="CHEBI:29035"/>
        <label>2</label>
    </ligand>
</feature>
<dbReference type="InterPro" id="IPR017439">
    <property type="entry name" value="Amidohydrolase"/>
</dbReference>
<dbReference type="Pfam" id="PF01546">
    <property type="entry name" value="Peptidase_M20"/>
    <property type="match status" value="1"/>
</dbReference>
<dbReference type="InterPro" id="IPR002933">
    <property type="entry name" value="Peptidase_M20"/>
</dbReference>
<dbReference type="Pfam" id="PF07687">
    <property type="entry name" value="M20_dimer"/>
    <property type="match status" value="1"/>
</dbReference>
<dbReference type="PANTHER" id="PTHR11014:SF63">
    <property type="entry name" value="METALLOPEPTIDASE, PUTATIVE (AFU_ORTHOLOGUE AFUA_6G09600)-RELATED"/>
    <property type="match status" value="1"/>
</dbReference>
<name>A0A6I7HNT5_9HYPH</name>
<dbReference type="AlphaFoldDB" id="A0A6I7HNT5"/>
<dbReference type="Gene3D" id="3.40.630.10">
    <property type="entry name" value="Zn peptidases"/>
    <property type="match status" value="1"/>
</dbReference>
<dbReference type="NCBIfam" id="TIGR01891">
    <property type="entry name" value="amidohydrolases"/>
    <property type="match status" value="1"/>
</dbReference>
<evidence type="ECO:0000256" key="2">
    <source>
        <dbReference type="PIRSR" id="PIRSR005962-1"/>
    </source>
</evidence>
<dbReference type="InterPro" id="IPR011650">
    <property type="entry name" value="Peptidase_M20_dimer"/>
</dbReference>
<feature type="binding site" evidence="2">
    <location>
        <position position="174"/>
    </location>
    <ligand>
        <name>Mn(2+)</name>
        <dbReference type="ChEBI" id="CHEBI:29035"/>
        <label>2</label>
    </ligand>
</feature>
<keyword evidence="2" id="KW-0479">Metal-binding</keyword>
<evidence type="ECO:0000256" key="1">
    <source>
        <dbReference type="ARBA" id="ARBA00022801"/>
    </source>
</evidence>
<dbReference type="Gene3D" id="3.30.70.360">
    <property type="match status" value="1"/>
</dbReference>
<dbReference type="GO" id="GO:0046872">
    <property type="term" value="F:metal ion binding"/>
    <property type="evidence" value="ECO:0007669"/>
    <property type="project" value="UniProtKB-KW"/>
</dbReference>
<keyword evidence="5" id="KW-1185">Reference proteome</keyword>
<feature type="domain" description="Peptidase M20 dimerisation" evidence="3">
    <location>
        <begin position="197"/>
        <end position="293"/>
    </location>
</feature>
<dbReference type="PIRSF" id="PIRSF005962">
    <property type="entry name" value="Pept_M20D_amidohydro"/>
    <property type="match status" value="1"/>
</dbReference>
<evidence type="ECO:0000259" key="3">
    <source>
        <dbReference type="Pfam" id="PF07687"/>
    </source>
</evidence>
<organism evidence="4 5">
    <name type="scientific">Ciceribacter lividus</name>
    <dbReference type="NCBI Taxonomy" id="1197950"/>
    <lineage>
        <taxon>Bacteria</taxon>
        <taxon>Pseudomonadati</taxon>
        <taxon>Pseudomonadota</taxon>
        <taxon>Alphaproteobacteria</taxon>
        <taxon>Hyphomicrobiales</taxon>
        <taxon>Rhizobiaceae</taxon>
        <taxon>Ciceribacter</taxon>
    </lineage>
</organism>
<feature type="binding site" evidence="2">
    <location>
        <position position="113"/>
    </location>
    <ligand>
        <name>Mn(2+)</name>
        <dbReference type="ChEBI" id="CHEBI:29035"/>
        <label>2</label>
    </ligand>
</feature>
<accession>A0A6I7HNT5</accession>
<dbReference type="GO" id="GO:0019877">
    <property type="term" value="P:diaminopimelate biosynthetic process"/>
    <property type="evidence" value="ECO:0007669"/>
    <property type="project" value="UniProtKB-ARBA"/>
</dbReference>
<sequence>MRPDFPLRSTAGETMTIRFSNYMPEIVATRRYLHQHPEIGLSEFETSNYVAAQLVAMGYEVTRGLAKTGVVATLCNGSSGRSIGIRADFDALPILEETGAEYQSRNPGVMHACGHDGHTAMLLGAAKILAERKNFDGVVHLIFQPAEENFGGARLMIEDGLFDRFPCDAVFALHNDPTIPFGHFAFRDGPIMAAVDECKITVNGRGGHGAEPQDTADPIVAGASIIMALQTIVSRNVHPLDPTVVTVGAFHAGGASNVIPQRAEMLLSIRSFDAKVRDQLEQRIRGIAEGQAASYGMTATVVYERGYNATINHKAETDFVRALATRFAGAEKIIEMERPTMGSEDFAYMLQARPGTYFFVGTQRTPDDPPLHHPRYDFNDDILPIGTSFWVELAEAWLPAK</sequence>
<dbReference type="SUPFAM" id="SSF53187">
    <property type="entry name" value="Zn-dependent exopeptidases"/>
    <property type="match status" value="1"/>
</dbReference>
<reference evidence="4 5" key="1">
    <citation type="submission" date="2018-07" db="EMBL/GenBank/DDBJ databases">
        <title>Genomic Encyclopedia of Type Strains, Phase IV (KMG-IV): sequencing the most valuable type-strain genomes for metagenomic binning, comparative biology and taxonomic classification.</title>
        <authorList>
            <person name="Goeker M."/>
        </authorList>
    </citation>
    <scope>NUCLEOTIDE SEQUENCE [LARGE SCALE GENOMIC DNA]</scope>
    <source>
        <strain evidence="4 5">DSM 25528</strain>
    </source>
</reference>
<proteinExistence type="predicted"/>
<dbReference type="SUPFAM" id="SSF55031">
    <property type="entry name" value="Bacterial exopeptidase dimerisation domain"/>
    <property type="match status" value="1"/>
</dbReference>
<dbReference type="GO" id="GO:0050118">
    <property type="term" value="F:N-acetyldiaminopimelate deacetylase activity"/>
    <property type="evidence" value="ECO:0007669"/>
    <property type="project" value="UniProtKB-ARBA"/>
</dbReference>
<keyword evidence="1 4" id="KW-0378">Hydrolase</keyword>
<dbReference type="PANTHER" id="PTHR11014">
    <property type="entry name" value="PEPTIDASE M20 FAMILY MEMBER"/>
    <property type="match status" value="1"/>
</dbReference>
<dbReference type="InterPro" id="IPR036264">
    <property type="entry name" value="Bact_exopeptidase_dim_dom"/>
</dbReference>
<comment type="caution">
    <text evidence="4">The sequence shown here is derived from an EMBL/GenBank/DDBJ whole genome shotgun (WGS) entry which is preliminary data.</text>
</comment>
<gene>
    <name evidence="4" type="ORF">DFR48_104125</name>
</gene>
<evidence type="ECO:0000313" key="5">
    <source>
        <dbReference type="Proteomes" id="UP000252582"/>
    </source>
</evidence>
<comment type="cofactor">
    <cofactor evidence="2">
        <name>Mn(2+)</name>
        <dbReference type="ChEBI" id="CHEBI:29035"/>
    </cofactor>
    <text evidence="2">The Mn(2+) ion enhances activity.</text>
</comment>
<dbReference type="EMBL" id="QPIX01000004">
    <property type="protein sequence ID" value="RCW25873.1"/>
    <property type="molecule type" value="Genomic_DNA"/>
</dbReference>
<dbReference type="CDD" id="cd05666">
    <property type="entry name" value="M20_Acy1-like"/>
    <property type="match status" value="1"/>
</dbReference>
<evidence type="ECO:0000313" key="4">
    <source>
        <dbReference type="EMBL" id="RCW25873.1"/>
    </source>
</evidence>